<proteinExistence type="predicted"/>
<keyword evidence="2" id="KW-0675">Receptor</keyword>
<evidence type="ECO:0000313" key="3">
    <source>
        <dbReference type="Proteomes" id="UP001440984"/>
    </source>
</evidence>
<evidence type="ECO:0000259" key="1">
    <source>
        <dbReference type="PROSITE" id="PS50104"/>
    </source>
</evidence>
<dbReference type="InterPro" id="IPR035897">
    <property type="entry name" value="Toll_tir_struct_dom_sf"/>
</dbReference>
<dbReference type="PROSITE" id="PS50104">
    <property type="entry name" value="TIR"/>
    <property type="match status" value="1"/>
</dbReference>
<comment type="caution">
    <text evidence="2">The sequence shown here is derived from an EMBL/GenBank/DDBJ whole genome shotgun (WGS) entry which is preliminary data.</text>
</comment>
<keyword evidence="3" id="KW-1185">Reference proteome</keyword>
<protein>
    <submittedName>
        <fullName evidence="2">Toll/interleukin-1 receptor domain-containing protein</fullName>
    </submittedName>
</protein>
<accession>A0ABV0LE32</accession>
<dbReference type="Proteomes" id="UP001440984">
    <property type="component" value="Unassembled WGS sequence"/>
</dbReference>
<dbReference type="RefSeq" id="WP_348951483.1">
    <property type="nucleotide sequence ID" value="NZ_JBDZYD010000005.1"/>
</dbReference>
<feature type="domain" description="TIR" evidence="1">
    <location>
        <begin position="1"/>
        <end position="152"/>
    </location>
</feature>
<dbReference type="EMBL" id="JBDZYD010000005">
    <property type="protein sequence ID" value="MEQ0560553.1"/>
    <property type="molecule type" value="Genomic_DNA"/>
</dbReference>
<dbReference type="InterPro" id="IPR000157">
    <property type="entry name" value="TIR_dom"/>
</dbReference>
<name>A0ABV0LE32_9PSEU</name>
<dbReference type="SUPFAM" id="SSF52200">
    <property type="entry name" value="Toll/Interleukin receptor TIR domain"/>
    <property type="match status" value="1"/>
</dbReference>
<dbReference type="Gene3D" id="3.40.50.10140">
    <property type="entry name" value="Toll/interleukin-1 receptor homology (TIR) domain"/>
    <property type="match status" value="1"/>
</dbReference>
<evidence type="ECO:0000313" key="2">
    <source>
        <dbReference type="EMBL" id="MEQ0560553.1"/>
    </source>
</evidence>
<dbReference type="Pfam" id="PF13676">
    <property type="entry name" value="TIR_2"/>
    <property type="match status" value="1"/>
</dbReference>
<reference evidence="2 3" key="1">
    <citation type="submission" date="2024-05" db="EMBL/GenBank/DDBJ databases">
        <authorList>
            <person name="Zhao H."/>
            <person name="Xu Y."/>
            <person name="Lin S."/>
            <person name="Spain J.C."/>
            <person name="Zhou N.-Y."/>
        </authorList>
    </citation>
    <scope>NUCLEOTIDE SEQUENCE [LARGE SCALE GENOMIC DNA]</scope>
    <source>
        <strain evidence="2 3">NEAU-NG30</strain>
    </source>
</reference>
<gene>
    <name evidence="2" type="ORF">ABJI51_15815</name>
</gene>
<sequence length="198" mass="22340">MTQVFLNYRADDEKFGVALIDRALSEKFGESAVFFASRSIDLGAEWEREMFDAVRRSDALLVIMGRNWLESPVPGTGHRRIDDPCDFVRREIETAFELGKQVIPVRLDVRRFTAEELPETLRSLPELQDIHIHCRTTKTDIDQLAERLRKLIPSLPAAEAPPVYTTPKFVGTAHAGGTLTQADRIEVAGDFFAGPRFP</sequence>
<organism evidence="2 3">
    <name type="scientific">Amycolatopsis melonis</name>
    <dbReference type="NCBI Taxonomy" id="3156488"/>
    <lineage>
        <taxon>Bacteria</taxon>
        <taxon>Bacillati</taxon>
        <taxon>Actinomycetota</taxon>
        <taxon>Actinomycetes</taxon>
        <taxon>Pseudonocardiales</taxon>
        <taxon>Pseudonocardiaceae</taxon>
        <taxon>Amycolatopsis</taxon>
    </lineage>
</organism>